<accession>A0A931H8W2</accession>
<dbReference type="AlphaFoldDB" id="A0A931H8W2"/>
<comment type="caution">
    <text evidence="2">The sequence shown here is derived from an EMBL/GenBank/DDBJ whole genome shotgun (WGS) entry which is preliminary data.</text>
</comment>
<evidence type="ECO:0000313" key="2">
    <source>
        <dbReference type="EMBL" id="MBH0111407.1"/>
    </source>
</evidence>
<name>A0A931H8W2_9SPHN</name>
<dbReference type="Proteomes" id="UP000617634">
    <property type="component" value="Unassembled WGS sequence"/>
</dbReference>
<keyword evidence="3" id="KW-1185">Reference proteome</keyword>
<keyword evidence="1" id="KW-0812">Transmembrane</keyword>
<keyword evidence="1" id="KW-0472">Membrane</keyword>
<evidence type="ECO:0000256" key="1">
    <source>
        <dbReference type="SAM" id="Phobius"/>
    </source>
</evidence>
<gene>
    <name evidence="2" type="ORF">I5E68_00390</name>
</gene>
<reference evidence="2" key="1">
    <citation type="submission" date="2020-11" db="EMBL/GenBank/DDBJ databases">
        <title>Novosphingobium aureum sp. nov., a marine bacterium isolated from sediment of a salt flat.</title>
        <authorList>
            <person name="Yoo Y."/>
            <person name="Kim J.-J."/>
        </authorList>
    </citation>
    <scope>NUCLEOTIDE SEQUENCE</scope>
    <source>
        <strain evidence="2">YJ-S2-02</strain>
    </source>
</reference>
<feature type="transmembrane region" description="Helical" evidence="1">
    <location>
        <begin position="7"/>
        <end position="30"/>
    </location>
</feature>
<feature type="transmembrane region" description="Helical" evidence="1">
    <location>
        <begin position="102"/>
        <end position="124"/>
    </location>
</feature>
<keyword evidence="1" id="KW-1133">Transmembrane helix</keyword>
<sequence length="146" mass="16131">MRAKPPVLRVFEALVVLAALASLAIMVAWYEVLVTEAQRMGGSAYVPLLTIMFSMGYFLCFWFAVARRASRVAYWIFFGLAFLGLVPHVADWQAFTAEGAERAYAFSTLAAQFVHVAAACVMLVPEGQRWLSRRGTGEPDAADVFD</sequence>
<feature type="transmembrane region" description="Helical" evidence="1">
    <location>
        <begin position="72"/>
        <end position="90"/>
    </location>
</feature>
<evidence type="ECO:0000313" key="3">
    <source>
        <dbReference type="Proteomes" id="UP000617634"/>
    </source>
</evidence>
<proteinExistence type="predicted"/>
<protein>
    <submittedName>
        <fullName evidence="2">Uncharacterized protein</fullName>
    </submittedName>
</protein>
<organism evidence="2 3">
    <name type="scientific">Novosphingobium aureum</name>
    <dbReference type="NCBI Taxonomy" id="2792964"/>
    <lineage>
        <taxon>Bacteria</taxon>
        <taxon>Pseudomonadati</taxon>
        <taxon>Pseudomonadota</taxon>
        <taxon>Alphaproteobacteria</taxon>
        <taxon>Sphingomonadales</taxon>
        <taxon>Sphingomonadaceae</taxon>
        <taxon>Novosphingobium</taxon>
    </lineage>
</organism>
<dbReference type="RefSeq" id="WP_197159744.1">
    <property type="nucleotide sequence ID" value="NZ_JADZGI010000001.1"/>
</dbReference>
<dbReference type="EMBL" id="JADZGI010000001">
    <property type="protein sequence ID" value="MBH0111407.1"/>
    <property type="molecule type" value="Genomic_DNA"/>
</dbReference>
<feature type="transmembrane region" description="Helical" evidence="1">
    <location>
        <begin position="42"/>
        <end position="65"/>
    </location>
</feature>